<reference evidence="3 4" key="1">
    <citation type="submission" date="2019-01" db="EMBL/GenBank/DDBJ databases">
        <title>Insights into ecological role of a new deltaproteobacterial order Candidatus Sinidesulfobacterales (Sva0485) by metagenomics and metatranscriptomics.</title>
        <authorList>
            <person name="Tan S."/>
            <person name="Liu J."/>
            <person name="Fang Y."/>
            <person name="Hedlund B."/>
            <person name="Lian Z.-H."/>
            <person name="Huang L.-Y."/>
            <person name="Li J.-T."/>
            <person name="Huang L.-N."/>
            <person name="Li W.-J."/>
            <person name="Jiang H.-C."/>
            <person name="Dong H.-L."/>
            <person name="Shu W.-S."/>
        </authorList>
    </citation>
    <scope>NUCLEOTIDE SEQUENCE [LARGE SCALE GENOMIC DNA]</scope>
    <source>
        <strain evidence="3">AP4</strain>
    </source>
</reference>
<dbReference type="SUPFAM" id="SSF47413">
    <property type="entry name" value="lambda repressor-like DNA-binding domains"/>
    <property type="match status" value="1"/>
</dbReference>
<dbReference type="Proteomes" id="UP000322454">
    <property type="component" value="Unassembled WGS sequence"/>
</dbReference>
<dbReference type="SMART" id="SM00530">
    <property type="entry name" value="HTH_XRE"/>
    <property type="match status" value="1"/>
</dbReference>
<evidence type="ECO:0000313" key="3">
    <source>
        <dbReference type="EMBL" id="RZV39166.1"/>
    </source>
</evidence>
<dbReference type="PANTHER" id="PTHR46558">
    <property type="entry name" value="TRACRIPTIONAL REGULATORY PROTEIN-RELATED-RELATED"/>
    <property type="match status" value="1"/>
</dbReference>
<feature type="domain" description="HTH cro/C1-type" evidence="2">
    <location>
        <begin position="17"/>
        <end position="71"/>
    </location>
</feature>
<organism evidence="3 4">
    <name type="scientific">Candidatus Acidulodesulfobacterium acidiphilum</name>
    <dbReference type="NCBI Taxonomy" id="2597224"/>
    <lineage>
        <taxon>Bacteria</taxon>
        <taxon>Deltaproteobacteria</taxon>
        <taxon>Candidatus Acidulodesulfobacterales</taxon>
        <taxon>Candidatus Acidulodesulfobacterium</taxon>
    </lineage>
</organism>
<sequence>MPKHKNIELFKHIGFKIRIKRRELNLSQEKLAEMLNVAYTQVYNYETGRFKIPLDYLLELADIFNVDLNYFLSDFNSGKKVKLENENLDLNKTIGMVKEIYNLNDENLIYLLKKSVESIYNIVKAKN</sequence>
<proteinExistence type="predicted"/>
<dbReference type="InterPro" id="IPR001387">
    <property type="entry name" value="Cro/C1-type_HTH"/>
</dbReference>
<comment type="caution">
    <text evidence="3">The sequence shown here is derived from an EMBL/GenBank/DDBJ whole genome shotgun (WGS) entry which is preliminary data.</text>
</comment>
<evidence type="ECO:0000259" key="2">
    <source>
        <dbReference type="PROSITE" id="PS50943"/>
    </source>
</evidence>
<dbReference type="EMBL" id="SHMQ01000012">
    <property type="protein sequence ID" value="RZV39166.1"/>
    <property type="molecule type" value="Genomic_DNA"/>
</dbReference>
<dbReference type="Pfam" id="PF01381">
    <property type="entry name" value="HTH_3"/>
    <property type="match status" value="1"/>
</dbReference>
<dbReference type="Gene3D" id="1.10.260.40">
    <property type="entry name" value="lambda repressor-like DNA-binding domains"/>
    <property type="match status" value="1"/>
</dbReference>
<gene>
    <name evidence="3" type="ORF">EVJ48_05485</name>
</gene>
<dbReference type="GO" id="GO:0003677">
    <property type="term" value="F:DNA binding"/>
    <property type="evidence" value="ECO:0007669"/>
    <property type="project" value="UniProtKB-KW"/>
</dbReference>
<protein>
    <submittedName>
        <fullName evidence="3">XRE family transcriptional regulator</fullName>
    </submittedName>
</protein>
<dbReference type="InterPro" id="IPR010982">
    <property type="entry name" value="Lambda_DNA-bd_dom_sf"/>
</dbReference>
<name>A0A520XDF9_9DELT</name>
<dbReference type="AlphaFoldDB" id="A0A520XDF9"/>
<dbReference type="PANTHER" id="PTHR46558:SF13">
    <property type="entry name" value="HTH-TYPE TRANSCRIPTIONAL REGULATOR IMMR"/>
    <property type="match status" value="1"/>
</dbReference>
<evidence type="ECO:0000256" key="1">
    <source>
        <dbReference type="ARBA" id="ARBA00023125"/>
    </source>
</evidence>
<accession>A0A520XDF9</accession>
<evidence type="ECO:0000313" key="4">
    <source>
        <dbReference type="Proteomes" id="UP000322454"/>
    </source>
</evidence>
<keyword evidence="1" id="KW-0238">DNA-binding</keyword>
<dbReference type="PROSITE" id="PS50943">
    <property type="entry name" value="HTH_CROC1"/>
    <property type="match status" value="1"/>
</dbReference>
<dbReference type="CDD" id="cd00093">
    <property type="entry name" value="HTH_XRE"/>
    <property type="match status" value="1"/>
</dbReference>